<sequence length="217" mass="21800">MRFLAGLAIAAALPAALAEMAITDPNGLTTCSGGTNCNIKWQDGPNAPTLAASGTCSFSIYTGSQQQQTLLQPISGDVNVVATSALVFPIDPTIGPSSNAYFIRAQCSVQDPADPTLPLLAFSHRFTLDKMSGTFNQSVLAQLSQIPATDLPGGALTGATAAPAGGASNTAATTPRKTTTTTGAKSTSTTTPDGSALSHGVNVVLLLAAGAFAAFLN</sequence>
<dbReference type="PANTHER" id="PTHR28154">
    <property type="entry name" value="CELL WALL SYNTHESIS PROTEIN KNH1-RELATED"/>
    <property type="match status" value="1"/>
</dbReference>
<feature type="signal peptide" evidence="2">
    <location>
        <begin position="1"/>
        <end position="18"/>
    </location>
</feature>
<feature type="compositionally biased region" description="Low complexity" evidence="1">
    <location>
        <begin position="157"/>
        <end position="192"/>
    </location>
</feature>
<dbReference type="OrthoDB" id="2432613at2759"/>
<feature type="region of interest" description="Disordered" evidence="1">
    <location>
        <begin position="157"/>
        <end position="195"/>
    </location>
</feature>
<evidence type="ECO:0000256" key="2">
    <source>
        <dbReference type="SAM" id="SignalP"/>
    </source>
</evidence>
<evidence type="ECO:0000313" key="4">
    <source>
        <dbReference type="Proteomes" id="UP000077266"/>
    </source>
</evidence>
<accession>A0A165MB06</accession>
<keyword evidence="2" id="KW-0732">Signal</keyword>
<evidence type="ECO:0000313" key="3">
    <source>
        <dbReference type="EMBL" id="KZV99012.1"/>
    </source>
</evidence>
<dbReference type="EMBL" id="KV425913">
    <property type="protein sequence ID" value="KZV99012.1"/>
    <property type="molecule type" value="Genomic_DNA"/>
</dbReference>
<evidence type="ECO:0000256" key="1">
    <source>
        <dbReference type="SAM" id="MobiDB-lite"/>
    </source>
</evidence>
<dbReference type="GO" id="GO:0006078">
    <property type="term" value="P:(1-&gt;6)-beta-D-glucan biosynthetic process"/>
    <property type="evidence" value="ECO:0007669"/>
    <property type="project" value="InterPro"/>
</dbReference>
<dbReference type="InterPro" id="IPR045328">
    <property type="entry name" value="Kre9/Knh1"/>
</dbReference>
<gene>
    <name evidence="3" type="ORF">EXIGLDRAFT_831788</name>
</gene>
<keyword evidence="4" id="KW-1185">Reference proteome</keyword>
<reference evidence="3 4" key="1">
    <citation type="journal article" date="2016" name="Mol. Biol. Evol.">
        <title>Comparative Genomics of Early-Diverging Mushroom-Forming Fungi Provides Insights into the Origins of Lignocellulose Decay Capabilities.</title>
        <authorList>
            <person name="Nagy L.G."/>
            <person name="Riley R."/>
            <person name="Tritt A."/>
            <person name="Adam C."/>
            <person name="Daum C."/>
            <person name="Floudas D."/>
            <person name="Sun H."/>
            <person name="Yadav J.S."/>
            <person name="Pangilinan J."/>
            <person name="Larsson K.H."/>
            <person name="Matsuura K."/>
            <person name="Barry K."/>
            <person name="Labutti K."/>
            <person name="Kuo R."/>
            <person name="Ohm R.A."/>
            <person name="Bhattacharya S.S."/>
            <person name="Shirouzu T."/>
            <person name="Yoshinaga Y."/>
            <person name="Martin F.M."/>
            <person name="Grigoriev I.V."/>
            <person name="Hibbett D.S."/>
        </authorList>
    </citation>
    <scope>NUCLEOTIDE SEQUENCE [LARGE SCALE GENOMIC DNA]</scope>
    <source>
        <strain evidence="3 4">HHB12029</strain>
    </source>
</reference>
<dbReference type="Proteomes" id="UP000077266">
    <property type="component" value="Unassembled WGS sequence"/>
</dbReference>
<feature type="chain" id="PRO_5007862437" evidence="2">
    <location>
        <begin position="19"/>
        <end position="217"/>
    </location>
</feature>
<dbReference type="GO" id="GO:0042546">
    <property type="term" value="P:cell wall biogenesis"/>
    <property type="evidence" value="ECO:0007669"/>
    <property type="project" value="InterPro"/>
</dbReference>
<dbReference type="AlphaFoldDB" id="A0A165MB06"/>
<protein>
    <submittedName>
        <fullName evidence="3">Uncharacterized protein</fullName>
    </submittedName>
</protein>
<dbReference type="InParanoid" id="A0A165MB06"/>
<proteinExistence type="predicted"/>
<dbReference type="PANTHER" id="PTHR28154:SF1">
    <property type="entry name" value="CELL WALL SYNTHESIS PROTEIN KNH1-RELATED"/>
    <property type="match status" value="1"/>
</dbReference>
<dbReference type="STRING" id="1314781.A0A165MB06"/>
<organism evidence="3 4">
    <name type="scientific">Exidia glandulosa HHB12029</name>
    <dbReference type="NCBI Taxonomy" id="1314781"/>
    <lineage>
        <taxon>Eukaryota</taxon>
        <taxon>Fungi</taxon>
        <taxon>Dikarya</taxon>
        <taxon>Basidiomycota</taxon>
        <taxon>Agaricomycotina</taxon>
        <taxon>Agaricomycetes</taxon>
        <taxon>Auriculariales</taxon>
        <taxon>Exidiaceae</taxon>
        <taxon>Exidia</taxon>
    </lineage>
</organism>
<name>A0A165MB06_EXIGL</name>